<protein>
    <submittedName>
        <fullName evidence="1">Uncharacterized protein</fullName>
    </submittedName>
</protein>
<evidence type="ECO:0000313" key="2">
    <source>
        <dbReference type="Proteomes" id="UP000078559"/>
    </source>
</evidence>
<reference evidence="1" key="1">
    <citation type="submission" date="2014-12" db="EMBL/GenBank/DDBJ databases">
        <title>Genome Sequence of Valsa Canker Pathogens Uncovers a Specific Adaption of Colonization on Woody Bark.</title>
        <authorList>
            <person name="Yin Z."/>
            <person name="Liu H."/>
            <person name="Gao X."/>
            <person name="Li Z."/>
            <person name="Song N."/>
            <person name="Ke X."/>
            <person name="Dai Q."/>
            <person name="Wu Y."/>
            <person name="Sun Y."/>
            <person name="Xu J.-R."/>
            <person name="Kang Z.K."/>
            <person name="Wang L."/>
            <person name="Huang L."/>
        </authorList>
    </citation>
    <scope>NUCLEOTIDE SEQUENCE [LARGE SCALE GENOMIC DNA]</scope>
    <source>
        <strain evidence="1">03-8</strain>
    </source>
</reference>
<proteinExistence type="predicted"/>
<name>A0A194W4N9_CYTMA</name>
<organism evidence="1 2">
    <name type="scientific">Cytospora mali</name>
    <name type="common">Apple Valsa canker fungus</name>
    <name type="synonym">Valsa mali</name>
    <dbReference type="NCBI Taxonomy" id="578113"/>
    <lineage>
        <taxon>Eukaryota</taxon>
        <taxon>Fungi</taxon>
        <taxon>Dikarya</taxon>
        <taxon>Ascomycota</taxon>
        <taxon>Pezizomycotina</taxon>
        <taxon>Sordariomycetes</taxon>
        <taxon>Sordariomycetidae</taxon>
        <taxon>Diaporthales</taxon>
        <taxon>Cytosporaceae</taxon>
        <taxon>Cytospora</taxon>
    </lineage>
</organism>
<dbReference type="Proteomes" id="UP000078559">
    <property type="component" value="Chromosome 7"/>
</dbReference>
<dbReference type="AlphaFoldDB" id="A0A194W4N9"/>
<gene>
    <name evidence="1" type="ORF">VM1G_11748</name>
</gene>
<keyword evidence="2" id="KW-1185">Reference proteome</keyword>
<evidence type="ECO:0000313" key="1">
    <source>
        <dbReference type="EMBL" id="KUI71227.1"/>
    </source>
</evidence>
<dbReference type="EMBL" id="CM003104">
    <property type="protein sequence ID" value="KUI71227.1"/>
    <property type="molecule type" value="Genomic_DNA"/>
</dbReference>
<sequence length="88" mass="9576">MQDLIGQAHSVVICNEPDDICAGRGSFVYDPMSHDGRGSHLVMRKHKCHGHQSQNSSLSTNSLDLSFAHDLAGPGYKLNIGHLEPNSH</sequence>
<accession>A0A194W4N9</accession>